<gene>
    <name evidence="7" type="ORF">C41B8_12190</name>
</gene>
<proteinExistence type="predicted"/>
<feature type="transmembrane region" description="Helical" evidence="6">
    <location>
        <begin position="45"/>
        <end position="69"/>
    </location>
</feature>
<evidence type="ECO:0000256" key="2">
    <source>
        <dbReference type="ARBA" id="ARBA00022448"/>
    </source>
</evidence>
<dbReference type="STRING" id="1304275.C41B8_12190"/>
<dbReference type="PANTHER" id="PTHR42948:SF1">
    <property type="entry name" value="TRANSPORTER"/>
    <property type="match status" value="1"/>
</dbReference>
<dbReference type="OrthoDB" id="9762833at2"/>
<evidence type="ECO:0000256" key="4">
    <source>
        <dbReference type="ARBA" id="ARBA00022989"/>
    </source>
</evidence>
<keyword evidence="5 6" id="KW-0472">Membrane</keyword>
<dbReference type="EMBL" id="APNK01000019">
    <property type="protein sequence ID" value="KEZ76952.1"/>
    <property type="molecule type" value="Genomic_DNA"/>
</dbReference>
<dbReference type="RefSeq" id="WP_037338580.1">
    <property type="nucleotide sequence ID" value="NZ_APNK01000019.1"/>
</dbReference>
<keyword evidence="2" id="KW-0813">Transport</keyword>
<evidence type="ECO:0000256" key="1">
    <source>
        <dbReference type="ARBA" id="ARBA00004141"/>
    </source>
</evidence>
<feature type="transmembrane region" description="Helical" evidence="6">
    <location>
        <begin position="440"/>
        <end position="460"/>
    </location>
</feature>
<evidence type="ECO:0000256" key="3">
    <source>
        <dbReference type="ARBA" id="ARBA00022692"/>
    </source>
</evidence>
<sequence length="462" mass="49811">MVLPYRPSPQLWSSSARFVIVCTAAIVSLGDFWRLPYLLSTYGGSAFLLIYLLALVLMGVPVFSAQVLMARGSHTDVPGVVSLWTRNKPHSRFWIFGAYATLVGALLLLSAYAVIASWSLAYCMRAVFGGLPGASVAQSAAHFVTFARDGERGLGWLLLFVLLLVATTARGLQRGTEPVMRTLAACMLGVLTLLLVVTIWQGPASGAARHLLYFDPAAVGARGVLEALYQAFFSLSLGTGVIVALASHLPARAPAVRLSAIVIVASQIIALAFALVLASLMPGVGLEFSAGVQRVFEVLPVGVKPVWTMALLFILLAMISMTTGIGLFETLVQTVSHRARVPRLQASVYTGVLVAALGLMAQNAFGVLSSWRMFGRNLFDWFSLISTHWLIPITGLMLCVLVGRVLARRRLIEAWSPYRDEAGMATFALWHGLLRYPARIALIAVVAYALGALDLIEAIWNP</sequence>
<accession>A0A084IJR8</accession>
<dbReference type="PRINTS" id="PR00176">
    <property type="entry name" value="NANEUSMPORT"/>
</dbReference>
<dbReference type="PANTHER" id="PTHR42948">
    <property type="entry name" value="TRANSPORTER"/>
    <property type="match status" value="1"/>
</dbReference>
<dbReference type="Proteomes" id="UP000028302">
    <property type="component" value="Unassembled WGS sequence"/>
</dbReference>
<dbReference type="GO" id="GO:0016020">
    <property type="term" value="C:membrane"/>
    <property type="evidence" value="ECO:0007669"/>
    <property type="project" value="UniProtKB-SubCell"/>
</dbReference>
<feature type="transmembrane region" description="Helical" evidence="6">
    <location>
        <begin position="179"/>
        <end position="200"/>
    </location>
</feature>
<feature type="transmembrane region" description="Helical" evidence="6">
    <location>
        <begin position="348"/>
        <end position="369"/>
    </location>
</feature>
<keyword evidence="3 6" id="KW-0812">Transmembrane</keyword>
<feature type="transmembrane region" description="Helical" evidence="6">
    <location>
        <begin position="12"/>
        <end position="33"/>
    </location>
</feature>
<comment type="subcellular location">
    <subcellularLocation>
        <location evidence="1">Membrane</location>
        <topology evidence="1">Multi-pass membrane protein</topology>
    </subcellularLocation>
</comment>
<feature type="transmembrane region" description="Helical" evidence="6">
    <location>
        <begin position="389"/>
        <end position="407"/>
    </location>
</feature>
<feature type="transmembrane region" description="Helical" evidence="6">
    <location>
        <begin position="153"/>
        <end position="172"/>
    </location>
</feature>
<organism evidence="7 8">
    <name type="scientific">Salinisphaera hydrothermalis (strain C41B8)</name>
    <dbReference type="NCBI Taxonomy" id="1304275"/>
    <lineage>
        <taxon>Bacteria</taxon>
        <taxon>Pseudomonadati</taxon>
        <taxon>Pseudomonadota</taxon>
        <taxon>Gammaproteobacteria</taxon>
        <taxon>Salinisphaerales</taxon>
        <taxon>Salinisphaeraceae</taxon>
        <taxon>Salinisphaera</taxon>
    </lineage>
</organism>
<dbReference type="InterPro" id="IPR000175">
    <property type="entry name" value="Na/ntran_symport"/>
</dbReference>
<dbReference type="SUPFAM" id="SSF161070">
    <property type="entry name" value="SNF-like"/>
    <property type="match status" value="1"/>
</dbReference>
<dbReference type="PROSITE" id="PS50267">
    <property type="entry name" value="NA_NEUROTRAN_SYMP_3"/>
    <property type="match status" value="1"/>
</dbReference>
<dbReference type="AlphaFoldDB" id="A0A084IJR8"/>
<protein>
    <submittedName>
        <fullName evidence="7">Sodium-dependent transporter family protein</fullName>
    </submittedName>
</protein>
<keyword evidence="8" id="KW-1185">Reference proteome</keyword>
<feature type="transmembrane region" description="Helical" evidence="6">
    <location>
        <begin position="306"/>
        <end position="328"/>
    </location>
</feature>
<evidence type="ECO:0000313" key="7">
    <source>
        <dbReference type="EMBL" id="KEZ76952.1"/>
    </source>
</evidence>
<comment type="caution">
    <text evidence="7">The sequence shown here is derived from an EMBL/GenBank/DDBJ whole genome shotgun (WGS) entry which is preliminary data.</text>
</comment>
<keyword evidence="4 6" id="KW-1133">Transmembrane helix</keyword>
<name>A0A084IJR8_SALHC</name>
<evidence type="ECO:0000256" key="5">
    <source>
        <dbReference type="ARBA" id="ARBA00023136"/>
    </source>
</evidence>
<dbReference type="eggNOG" id="COG0733">
    <property type="taxonomic scope" value="Bacteria"/>
</dbReference>
<evidence type="ECO:0000313" key="8">
    <source>
        <dbReference type="Proteomes" id="UP000028302"/>
    </source>
</evidence>
<dbReference type="InterPro" id="IPR037272">
    <property type="entry name" value="SNS_sf"/>
</dbReference>
<reference evidence="7 8" key="1">
    <citation type="submission" date="2013-03" db="EMBL/GenBank/DDBJ databases">
        <title>Salinisphaera hydrothermalis C41B8 Genome Sequencing.</title>
        <authorList>
            <person name="Li C."/>
            <person name="Lai Q."/>
            <person name="Shao Z."/>
        </authorList>
    </citation>
    <scope>NUCLEOTIDE SEQUENCE [LARGE SCALE GENOMIC DNA]</scope>
    <source>
        <strain evidence="7 8">C41B8</strain>
    </source>
</reference>
<feature type="transmembrane region" description="Helical" evidence="6">
    <location>
        <begin position="258"/>
        <end position="286"/>
    </location>
</feature>
<feature type="transmembrane region" description="Helical" evidence="6">
    <location>
        <begin position="227"/>
        <end position="246"/>
    </location>
</feature>
<feature type="transmembrane region" description="Helical" evidence="6">
    <location>
        <begin position="93"/>
        <end position="115"/>
    </location>
</feature>
<dbReference type="Pfam" id="PF00209">
    <property type="entry name" value="SNF"/>
    <property type="match status" value="1"/>
</dbReference>
<dbReference type="NCBIfam" id="NF037979">
    <property type="entry name" value="Na_transp"/>
    <property type="match status" value="1"/>
</dbReference>
<evidence type="ECO:0000256" key="6">
    <source>
        <dbReference type="SAM" id="Phobius"/>
    </source>
</evidence>